<organism evidence="2">
    <name type="scientific">uncultured Sphingomonadaceae bacterium</name>
    <dbReference type="NCBI Taxonomy" id="169976"/>
    <lineage>
        <taxon>Bacteria</taxon>
        <taxon>Pseudomonadati</taxon>
        <taxon>Pseudomonadota</taxon>
        <taxon>Alphaproteobacteria</taxon>
        <taxon>Sphingomonadales</taxon>
        <taxon>Sphingomonadaceae</taxon>
        <taxon>environmental samples</taxon>
    </lineage>
</organism>
<dbReference type="InterPro" id="IPR018713">
    <property type="entry name" value="MPAB/Lcp_cat_dom"/>
</dbReference>
<protein>
    <recommendedName>
        <fullName evidence="1">ER-bound oxygenase mpaB/mpaB'/Rubber oxygenase catalytic domain-containing protein</fullName>
    </recommendedName>
</protein>
<dbReference type="AlphaFoldDB" id="A0A6J4S2U3"/>
<gene>
    <name evidence="2" type="ORF">AVDCRST_MAG39-325</name>
</gene>
<accession>A0A6J4S2U3</accession>
<dbReference type="GO" id="GO:0016491">
    <property type="term" value="F:oxidoreductase activity"/>
    <property type="evidence" value="ECO:0007669"/>
    <property type="project" value="InterPro"/>
</dbReference>
<reference evidence="2" key="1">
    <citation type="submission" date="2020-02" db="EMBL/GenBank/DDBJ databases">
        <authorList>
            <person name="Meier V. D."/>
        </authorList>
    </citation>
    <scope>NUCLEOTIDE SEQUENCE</scope>
    <source>
        <strain evidence="2">AVDCRST_MAG39</strain>
    </source>
</reference>
<dbReference type="Pfam" id="PF09995">
    <property type="entry name" value="MPAB_Lcp_cat"/>
    <property type="match status" value="1"/>
</dbReference>
<name>A0A6J4S2U3_9SPHN</name>
<dbReference type="EMBL" id="CADCVW010000012">
    <property type="protein sequence ID" value="CAA9482108.1"/>
    <property type="molecule type" value="Genomic_DNA"/>
</dbReference>
<sequence>MSRPLALPAPLRAWVEGEAGKMLASPGVPPVDFAAPPGEPALAPADGVSWRVFKNPLTLFVGGVAAVLLELAEPRVRAGVWEFSDFRRDPLARLQRTGLAAMVTVYGARSVAETMIAGIGRQHARVHGVTPAGEPYRADDPALLSWVQATAGYGFMEAYSRFVRPLCAAERDAMWAEGAPAAALYGADRPPADEAAWRALYREWEPRLEPSSAIGEFMGVMARVPALPGAARTIQPLLLRAAVDVLPDGLAARLGLPARLGSTSRALVRAAARAADRVTLRNAPPARACARLGLAADYLYR</sequence>
<proteinExistence type="predicted"/>
<feature type="domain" description="ER-bound oxygenase mpaB/mpaB'/Rubber oxygenase catalytic" evidence="1">
    <location>
        <begin position="50"/>
        <end position="275"/>
    </location>
</feature>
<evidence type="ECO:0000259" key="1">
    <source>
        <dbReference type="Pfam" id="PF09995"/>
    </source>
</evidence>
<dbReference type="PANTHER" id="PTHR36151">
    <property type="entry name" value="BLR2777 PROTEIN"/>
    <property type="match status" value="1"/>
</dbReference>
<dbReference type="PANTHER" id="PTHR36151:SF3">
    <property type="entry name" value="ER-BOUND OXYGENASE MPAB_MPAB'_RUBBER OXYGENASE CATALYTIC DOMAIN-CONTAINING PROTEIN"/>
    <property type="match status" value="1"/>
</dbReference>
<evidence type="ECO:0000313" key="2">
    <source>
        <dbReference type="EMBL" id="CAA9482108.1"/>
    </source>
</evidence>